<protein>
    <recommendedName>
        <fullName evidence="1">HTH cro/C1-type domain-containing protein</fullName>
    </recommendedName>
</protein>
<dbReference type="HOGENOM" id="CLU_066192_38_0_9"/>
<organism evidence="2 3">
    <name type="scientific">Clostridium symbiosum (strain WAL-14163)</name>
    <dbReference type="NCBI Taxonomy" id="742740"/>
    <lineage>
        <taxon>Bacteria</taxon>
        <taxon>Bacillati</taxon>
        <taxon>Bacillota</taxon>
        <taxon>Clostridia</taxon>
        <taxon>Lachnospirales</taxon>
        <taxon>Lachnospiraceae</taxon>
        <taxon>Otoolea</taxon>
    </lineage>
</organism>
<name>E7GGL8_CLOS6</name>
<dbReference type="Gene3D" id="1.10.260.40">
    <property type="entry name" value="lambda repressor-like DNA-binding domains"/>
    <property type="match status" value="1"/>
</dbReference>
<feature type="domain" description="HTH cro/C1-type" evidence="1">
    <location>
        <begin position="28"/>
        <end position="88"/>
    </location>
</feature>
<evidence type="ECO:0000313" key="3">
    <source>
        <dbReference type="Proteomes" id="UP000002970"/>
    </source>
</evidence>
<reference evidence="2 3" key="1">
    <citation type="submission" date="2010-12" db="EMBL/GenBank/DDBJ databases">
        <title>The Genome Sequence of Clostridium symbiosum strain WAL-14163.</title>
        <authorList>
            <person name="Earl A."/>
            <person name="Ward D."/>
            <person name="Feldgarden M."/>
            <person name="Gevers D."/>
            <person name="Finegold S.M."/>
            <person name="Summanen P.H."/>
            <person name="Molitoris D.R."/>
            <person name="Vaisanen M.L."/>
            <person name="Daigneault M."/>
            <person name="Young S.K."/>
            <person name="Zeng Q."/>
            <person name="Gargeya S."/>
            <person name="Fitzgerald M."/>
            <person name="Haas B."/>
            <person name="Abouelleil A."/>
            <person name="Alvarado L."/>
            <person name="Arachchi H.M."/>
            <person name="Berlin A."/>
            <person name="Brown A."/>
            <person name="Chapman S.B."/>
            <person name="Chen Z."/>
            <person name="Dunbar C."/>
            <person name="Freedman E."/>
            <person name="Gearin G."/>
            <person name="Gellesch M."/>
            <person name="Goldberg J."/>
            <person name="Griggs A."/>
            <person name="Gujja S."/>
            <person name="Heilman E."/>
            <person name="Heiman D."/>
            <person name="Howarth C."/>
            <person name="Larson L."/>
            <person name="Lui A."/>
            <person name="MacDonald P.J.P."/>
            <person name="Mehta T."/>
            <person name="Montmayeur A."/>
            <person name="Murphy C."/>
            <person name="Neiman D."/>
            <person name="Pearson M."/>
            <person name="Priest M."/>
            <person name="Roberts A."/>
            <person name="Saif S."/>
            <person name="Shea T."/>
            <person name="Shenoy N."/>
            <person name="Sisk P."/>
            <person name="Stolte C."/>
            <person name="Sykes S."/>
            <person name="White J."/>
            <person name="Yandava C."/>
            <person name="Nusbaum C."/>
            <person name="Birren B."/>
        </authorList>
    </citation>
    <scope>NUCLEOTIDE SEQUENCE [LARGE SCALE GENOMIC DNA]</scope>
    <source>
        <strain evidence="2 3">WAL-14163</strain>
    </source>
</reference>
<dbReference type="GO" id="GO:0003677">
    <property type="term" value="F:DNA binding"/>
    <property type="evidence" value="ECO:0007669"/>
    <property type="project" value="InterPro"/>
</dbReference>
<dbReference type="SUPFAM" id="SSF47413">
    <property type="entry name" value="lambda repressor-like DNA-binding domains"/>
    <property type="match status" value="1"/>
</dbReference>
<comment type="caution">
    <text evidence="2">The sequence shown here is derived from an EMBL/GenBank/DDBJ whole genome shotgun (WGS) entry which is preliminary data.</text>
</comment>
<dbReference type="Pfam" id="PF01381">
    <property type="entry name" value="HTH_3"/>
    <property type="match status" value="1"/>
</dbReference>
<sequence length="94" mass="10777">MVILYAQEAVCVKIYQYNGLTNICGKNIRRIRIEQKLTQSQLAARLQTRHNIQLEQRSISRIEIGERFIADYEVLAISQALGVNIASLYSDTHI</sequence>
<keyword evidence="3" id="KW-1185">Reference proteome</keyword>
<dbReference type="Proteomes" id="UP000002970">
    <property type="component" value="Unassembled WGS sequence"/>
</dbReference>
<dbReference type="PROSITE" id="PS50943">
    <property type="entry name" value="HTH_CROC1"/>
    <property type="match status" value="1"/>
</dbReference>
<gene>
    <name evidence="2" type="ORF">HMPREF9474_00061</name>
</gene>
<dbReference type="InterPro" id="IPR001387">
    <property type="entry name" value="Cro/C1-type_HTH"/>
</dbReference>
<evidence type="ECO:0000259" key="1">
    <source>
        <dbReference type="PROSITE" id="PS50943"/>
    </source>
</evidence>
<dbReference type="STRING" id="1512.GCA_900049235_00079"/>
<proteinExistence type="predicted"/>
<dbReference type="SMART" id="SM00530">
    <property type="entry name" value="HTH_XRE"/>
    <property type="match status" value="1"/>
</dbReference>
<dbReference type="AlphaFoldDB" id="E7GGL8"/>
<evidence type="ECO:0000313" key="2">
    <source>
        <dbReference type="EMBL" id="EGA96069.1"/>
    </source>
</evidence>
<dbReference type="eggNOG" id="COG1396">
    <property type="taxonomic scope" value="Bacteria"/>
</dbReference>
<dbReference type="InterPro" id="IPR010982">
    <property type="entry name" value="Lambda_DNA-bd_dom_sf"/>
</dbReference>
<dbReference type="CDD" id="cd00093">
    <property type="entry name" value="HTH_XRE"/>
    <property type="match status" value="1"/>
</dbReference>
<accession>E7GGL8</accession>
<dbReference type="EMBL" id="ADLQ01000002">
    <property type="protein sequence ID" value="EGA96069.1"/>
    <property type="molecule type" value="Genomic_DNA"/>
</dbReference>